<comment type="caution">
    <text evidence="2">The sequence shown here is derived from an EMBL/GenBank/DDBJ whole genome shotgun (WGS) entry which is preliminary data.</text>
</comment>
<gene>
    <name evidence="2" type="ORF">ANOM_006900</name>
</gene>
<sequence>LVSPPSSPPLLARPRSRPLVSPQSSPLSHLSLVLLGPSSLLSVSWLQ</sequence>
<dbReference type="AlphaFoldDB" id="A0A0L1IY43"/>
<name>A0A0L1IY43_ASPN3</name>
<evidence type="ECO:0000313" key="3">
    <source>
        <dbReference type="Proteomes" id="UP000037505"/>
    </source>
</evidence>
<evidence type="ECO:0000313" key="2">
    <source>
        <dbReference type="EMBL" id="KNG84451.1"/>
    </source>
</evidence>
<feature type="compositionally biased region" description="Low complexity" evidence="1">
    <location>
        <begin position="9"/>
        <end position="26"/>
    </location>
</feature>
<dbReference type="GeneID" id="26808704"/>
<dbReference type="EMBL" id="JNOM01000207">
    <property type="protein sequence ID" value="KNG84451.1"/>
    <property type="molecule type" value="Genomic_DNA"/>
</dbReference>
<feature type="region of interest" description="Disordered" evidence="1">
    <location>
        <begin position="1"/>
        <end position="26"/>
    </location>
</feature>
<feature type="non-terminal residue" evidence="2">
    <location>
        <position position="1"/>
    </location>
</feature>
<accession>A0A0L1IY43</accession>
<proteinExistence type="predicted"/>
<dbReference type="Proteomes" id="UP000037505">
    <property type="component" value="Unassembled WGS sequence"/>
</dbReference>
<keyword evidence="3" id="KW-1185">Reference proteome</keyword>
<protein>
    <submittedName>
        <fullName evidence="2">Uncharacterized protein</fullName>
    </submittedName>
</protein>
<dbReference type="RefSeq" id="XP_015405374.1">
    <property type="nucleotide sequence ID" value="XM_015552156.1"/>
</dbReference>
<evidence type="ECO:0000256" key="1">
    <source>
        <dbReference type="SAM" id="MobiDB-lite"/>
    </source>
</evidence>
<organism evidence="2 3">
    <name type="scientific">Aspergillus nomiae NRRL (strain ATCC 15546 / NRRL 13137 / CBS 260.88 / M93)</name>
    <dbReference type="NCBI Taxonomy" id="1509407"/>
    <lineage>
        <taxon>Eukaryota</taxon>
        <taxon>Fungi</taxon>
        <taxon>Dikarya</taxon>
        <taxon>Ascomycota</taxon>
        <taxon>Pezizomycotina</taxon>
        <taxon>Eurotiomycetes</taxon>
        <taxon>Eurotiomycetidae</taxon>
        <taxon>Eurotiales</taxon>
        <taxon>Aspergillaceae</taxon>
        <taxon>Aspergillus</taxon>
        <taxon>Aspergillus subgen. Circumdati</taxon>
    </lineage>
</organism>
<reference evidence="2 3" key="1">
    <citation type="submission" date="2014-06" db="EMBL/GenBank/DDBJ databases">
        <title>The Genome of the Aflatoxigenic Filamentous Fungus Aspergillus nomius.</title>
        <authorList>
            <person name="Moore M.G."/>
            <person name="Shannon B.M."/>
            <person name="Brian M.M."/>
        </authorList>
    </citation>
    <scope>NUCLEOTIDE SEQUENCE [LARGE SCALE GENOMIC DNA]</scope>
    <source>
        <strain evidence="2 3">NRRL 13137</strain>
    </source>
</reference>